<evidence type="ECO:0000256" key="1">
    <source>
        <dbReference type="SAM" id="MobiDB-lite"/>
    </source>
</evidence>
<dbReference type="GO" id="GO:0034044">
    <property type="term" value="C:exomer complex"/>
    <property type="evidence" value="ECO:0007669"/>
    <property type="project" value="UniProtKB-ARBA"/>
</dbReference>
<feature type="compositionally biased region" description="Basic and acidic residues" evidence="1">
    <location>
        <begin position="554"/>
        <end position="568"/>
    </location>
</feature>
<dbReference type="InterPro" id="IPR011990">
    <property type="entry name" value="TPR-like_helical_dom_sf"/>
</dbReference>
<proteinExistence type="predicted"/>
<accession>A0AAV5QMN0</accession>
<dbReference type="Pfam" id="PF09295">
    <property type="entry name" value="ChAPs"/>
    <property type="match status" value="1"/>
</dbReference>
<organism evidence="2 3">
    <name type="scientific">Saccharomycopsis crataegensis</name>
    <dbReference type="NCBI Taxonomy" id="43959"/>
    <lineage>
        <taxon>Eukaryota</taxon>
        <taxon>Fungi</taxon>
        <taxon>Dikarya</taxon>
        <taxon>Ascomycota</taxon>
        <taxon>Saccharomycotina</taxon>
        <taxon>Saccharomycetes</taxon>
        <taxon>Saccharomycopsidaceae</taxon>
        <taxon>Saccharomycopsis</taxon>
    </lineage>
</organism>
<feature type="region of interest" description="Disordered" evidence="1">
    <location>
        <begin position="554"/>
        <end position="578"/>
    </location>
</feature>
<name>A0AAV5QMN0_9ASCO</name>
<dbReference type="GeneID" id="90074032"/>
<reference evidence="2 3" key="1">
    <citation type="journal article" date="2023" name="Elife">
        <title>Identification of key yeast species and microbe-microbe interactions impacting larval growth of Drosophila in the wild.</title>
        <authorList>
            <person name="Mure A."/>
            <person name="Sugiura Y."/>
            <person name="Maeda R."/>
            <person name="Honda K."/>
            <person name="Sakurai N."/>
            <person name="Takahashi Y."/>
            <person name="Watada M."/>
            <person name="Katoh T."/>
            <person name="Gotoh A."/>
            <person name="Gotoh Y."/>
            <person name="Taniguchi I."/>
            <person name="Nakamura K."/>
            <person name="Hayashi T."/>
            <person name="Katayama T."/>
            <person name="Uemura T."/>
            <person name="Hattori Y."/>
        </authorList>
    </citation>
    <scope>NUCLEOTIDE SEQUENCE [LARGE SCALE GENOMIC DNA]</scope>
    <source>
        <strain evidence="2 3">SC-9</strain>
    </source>
</reference>
<dbReference type="InterPro" id="IPR015374">
    <property type="entry name" value="ChAPs"/>
</dbReference>
<keyword evidence="3" id="KW-1185">Reference proteome</keyword>
<dbReference type="Proteomes" id="UP001360560">
    <property type="component" value="Unassembled WGS sequence"/>
</dbReference>
<feature type="compositionally biased region" description="Low complexity" evidence="1">
    <location>
        <begin position="176"/>
        <end position="188"/>
    </location>
</feature>
<dbReference type="PANTHER" id="PTHR31975">
    <property type="entry name" value="BUD SITE SELECTION PROTEIN 7-RELATED"/>
    <property type="match status" value="1"/>
</dbReference>
<gene>
    <name evidence="2" type="ORF">DASC09_033820</name>
</gene>
<dbReference type="AlphaFoldDB" id="A0AAV5QMN0"/>
<feature type="region of interest" description="Disordered" evidence="1">
    <location>
        <begin position="166"/>
        <end position="195"/>
    </location>
</feature>
<sequence length="812" mass="92674">MFRSKKKKDEIKSSSNHIEAPQSFASKQYHKKNNKVSGSPFIFEKNFGEAITKRTELMAHNSRSLGPADLLHISTHHNSKDQGQFHYVTGLDLSSVAAPVAYLTKMIYNNKFSGESSSSSNLNSIGTYCAWNCFSKCDVRIRTEFPGQKTSVQLVAINGKPFNIRANVGTPKHNKSNSVVSSNSNNPHKGTDSSEMYESSLNFKLPSNNKGVFEGIPEEIWQQTYVSGIMRNILFSDNLEAYKPSLVQNTLISTKSAAKKIIELIVRMLPKGFLTGASELNQGADFIHNYLIDTLLKILKISDLYKYTISLIEPLVEINFNYHMVLVQLLIEERSDELRLIKELKRGVVFYNDAANKNFGGKNYGDFYLLAQSRLMAEKQQLDSALYLAIKAIEKNPTEFLNWTNLLETYITQKDVHNALLTLNSCPVYSIPTAKTVQRIKEENSLFDQQEGNYKFPEPSQEGYLEQVWSQANRQGPVYLRDKDTILSEDFASESELATVDPILLRLSGPKLKGTFKAAYDYLSGLAILVGWDALLKIRTEVFVMEGEFQSVKETKTAEAKDHEEKSGKLSTASTTKPADPTFRTKRLCERWLDSLFFMLYDDLKVLSIWENKAQRSGNALSHSTLEWELIGITAFRAKHYDLAVSALRTSLKAKFSIITAKNLFEIFEQFFGDYQSFKRLSVNFADNKYAKELVFVGSNNIIFPNKREFIVDTSQIGNIPINDQLMLINEQSLENNLYLDLVLEVLIKIFSWNYRWYEDFSIDCLILLKKILNENERDLIVNKLRASFESQGHAVKLFERYISWIQMFDEN</sequence>
<dbReference type="RefSeq" id="XP_064853053.1">
    <property type="nucleotide sequence ID" value="XM_064996981.1"/>
</dbReference>
<evidence type="ECO:0000313" key="3">
    <source>
        <dbReference type="Proteomes" id="UP001360560"/>
    </source>
</evidence>
<dbReference type="SUPFAM" id="SSF81901">
    <property type="entry name" value="HCP-like"/>
    <property type="match status" value="1"/>
</dbReference>
<protein>
    <submittedName>
        <fullName evidence="2">Bch2 protein</fullName>
    </submittedName>
</protein>
<feature type="region of interest" description="Disordered" evidence="1">
    <location>
        <begin position="1"/>
        <end position="30"/>
    </location>
</feature>
<comment type="caution">
    <text evidence="2">The sequence shown here is derived from an EMBL/GenBank/DDBJ whole genome shotgun (WGS) entry which is preliminary data.</text>
</comment>
<dbReference type="Gene3D" id="1.25.40.10">
    <property type="entry name" value="Tetratricopeptide repeat domain"/>
    <property type="match status" value="2"/>
</dbReference>
<dbReference type="EMBL" id="BTFZ01000011">
    <property type="protein sequence ID" value="GMM36057.1"/>
    <property type="molecule type" value="Genomic_DNA"/>
</dbReference>
<evidence type="ECO:0000313" key="2">
    <source>
        <dbReference type="EMBL" id="GMM36057.1"/>
    </source>
</evidence>
<dbReference type="PANTHER" id="PTHR31975:SF2">
    <property type="entry name" value="CHITIN BIOSYNTHESIS PROTEIN CHS6-RELATED"/>
    <property type="match status" value="1"/>
</dbReference>
<dbReference type="GO" id="GO:0006893">
    <property type="term" value="P:Golgi to plasma membrane transport"/>
    <property type="evidence" value="ECO:0007669"/>
    <property type="project" value="TreeGrafter"/>
</dbReference>